<dbReference type="RefSeq" id="XP_029331599.1">
    <property type="nucleotide sequence ID" value="XM_029475739.1"/>
</dbReference>
<evidence type="ECO:0000313" key="8">
    <source>
        <dbReference type="RefSeq" id="XP_029331599.1"/>
    </source>
</evidence>
<feature type="compositionally biased region" description="Polar residues" evidence="4">
    <location>
        <begin position="401"/>
        <end position="416"/>
    </location>
</feature>
<feature type="region of interest" description="Disordered" evidence="4">
    <location>
        <begin position="581"/>
        <end position="606"/>
    </location>
</feature>
<evidence type="ECO:0000259" key="5">
    <source>
        <dbReference type="PROSITE" id="PS50824"/>
    </source>
</evidence>
<dbReference type="GO" id="GO:0035458">
    <property type="term" value="P:cellular response to interferon-beta"/>
    <property type="evidence" value="ECO:0007669"/>
    <property type="project" value="InterPro"/>
</dbReference>
<dbReference type="InterPro" id="IPR012340">
    <property type="entry name" value="NA-bd_OB-fold"/>
</dbReference>
<feature type="domain" description="Pyrin" evidence="5">
    <location>
        <begin position="1"/>
        <end position="87"/>
    </location>
</feature>
<accession>A0A6P7QXS2</accession>
<feature type="domain" description="HIN-200" evidence="6">
    <location>
        <begin position="1047"/>
        <end position="1247"/>
    </location>
</feature>
<feature type="region of interest" description="Disordered" evidence="4">
    <location>
        <begin position="423"/>
        <end position="442"/>
    </location>
</feature>
<dbReference type="PROSITE" id="PS50834">
    <property type="entry name" value="HIN_200"/>
    <property type="match status" value="3"/>
</dbReference>
<name>A0A6P7QXS2_MUSCR</name>
<dbReference type="FunFam" id="2.40.50.140:FF:000105">
    <property type="entry name" value="Myeloid cell nuclear differentiation antigen"/>
    <property type="match status" value="1"/>
</dbReference>
<feature type="compositionally biased region" description="Basic residues" evidence="4">
    <location>
        <begin position="88"/>
        <end position="104"/>
    </location>
</feature>
<dbReference type="Pfam" id="PF02760">
    <property type="entry name" value="HIN"/>
    <property type="match status" value="3"/>
</dbReference>
<dbReference type="FunFam" id="1.10.533.10:FF:000011">
    <property type="entry name" value="Myeloid cell nuclear differentiation antigen"/>
    <property type="match status" value="2"/>
</dbReference>
<feature type="domain" description="HIN-200" evidence="6">
    <location>
        <begin position="1251"/>
        <end position="1449"/>
    </location>
</feature>
<dbReference type="FunFam" id="2.40.50.140:FF:000500">
    <property type="entry name" value="Interferon-activable protein 202"/>
    <property type="match status" value="2"/>
</dbReference>
<dbReference type="InterPro" id="IPR040205">
    <property type="entry name" value="HIN-200"/>
</dbReference>
<dbReference type="CDD" id="cd08305">
    <property type="entry name" value="Pyrin"/>
    <property type="match status" value="2"/>
</dbReference>
<feature type="compositionally biased region" description="Polar residues" evidence="4">
    <location>
        <begin position="541"/>
        <end position="559"/>
    </location>
</feature>
<dbReference type="PANTHER" id="PTHR12200:SF25">
    <property type="entry name" value="PYRIN AND HIN DOMAIN-CONTAINING PROTEIN 1"/>
    <property type="match status" value="1"/>
</dbReference>
<dbReference type="InterPro" id="IPR011029">
    <property type="entry name" value="DEATH-like_dom_sf"/>
</dbReference>
<evidence type="ECO:0000256" key="2">
    <source>
        <dbReference type="ARBA" id="ARBA00008647"/>
    </source>
</evidence>
<organism evidence="7 8">
    <name type="scientific">Mus caroli</name>
    <name type="common">Ryukyu mouse</name>
    <name type="synonym">Ricefield mouse</name>
    <dbReference type="NCBI Taxonomy" id="10089"/>
    <lineage>
        <taxon>Eukaryota</taxon>
        <taxon>Metazoa</taxon>
        <taxon>Chordata</taxon>
        <taxon>Craniata</taxon>
        <taxon>Vertebrata</taxon>
        <taxon>Euteleostomi</taxon>
        <taxon>Mammalia</taxon>
        <taxon>Eutheria</taxon>
        <taxon>Euarchontoglires</taxon>
        <taxon>Glires</taxon>
        <taxon>Rodentia</taxon>
        <taxon>Myomorpha</taxon>
        <taxon>Muroidea</taxon>
        <taxon>Muridae</taxon>
        <taxon>Murinae</taxon>
        <taxon>Mus</taxon>
        <taxon>Mus</taxon>
    </lineage>
</organism>
<dbReference type="InterPro" id="IPR004020">
    <property type="entry name" value="DAPIN"/>
</dbReference>
<dbReference type="PANTHER" id="PTHR12200">
    <property type="entry name" value="INTERFERON-INDUCIBLE PROTEIN AIM2 FAMILY MEMBER"/>
    <property type="match status" value="1"/>
</dbReference>
<dbReference type="KEGG" id="mcal:110289406"/>
<proteinExistence type="inferred from homology"/>
<dbReference type="Proteomes" id="UP000515126">
    <property type="component" value="Chromosome 1"/>
</dbReference>
<dbReference type="Gene3D" id="1.10.533.10">
    <property type="entry name" value="Death Domain, Fas"/>
    <property type="match status" value="2"/>
</dbReference>
<protein>
    <submittedName>
        <fullName evidence="8">Uncharacterized protein LOC110289406</fullName>
    </submittedName>
</protein>
<feature type="region of interest" description="Disordered" evidence="4">
    <location>
        <begin position="945"/>
        <end position="1020"/>
    </location>
</feature>
<dbReference type="GO" id="GO:0002218">
    <property type="term" value="P:activation of innate immune response"/>
    <property type="evidence" value="ECO:0007669"/>
    <property type="project" value="InterPro"/>
</dbReference>
<dbReference type="PROSITE" id="PS50824">
    <property type="entry name" value="DAPIN"/>
    <property type="match status" value="2"/>
</dbReference>
<feature type="region of interest" description="Disordered" evidence="4">
    <location>
        <begin position="392"/>
        <end position="416"/>
    </location>
</feature>
<keyword evidence="7" id="KW-1185">Reference proteome</keyword>
<feature type="region of interest" description="Disordered" evidence="4">
    <location>
        <begin position="637"/>
        <end position="668"/>
    </location>
</feature>
<evidence type="ECO:0000256" key="1">
    <source>
        <dbReference type="ARBA" id="ARBA00004123"/>
    </source>
</evidence>
<dbReference type="GO" id="GO:0005654">
    <property type="term" value="C:nucleoplasm"/>
    <property type="evidence" value="ECO:0007669"/>
    <property type="project" value="TreeGrafter"/>
</dbReference>
<dbReference type="Pfam" id="PF02758">
    <property type="entry name" value="PYRIN"/>
    <property type="match status" value="2"/>
</dbReference>
<dbReference type="InterPro" id="IPR004021">
    <property type="entry name" value="HIN200/IF120x"/>
</dbReference>
<feature type="region of interest" description="Disordered" evidence="4">
    <location>
        <begin position="203"/>
        <end position="253"/>
    </location>
</feature>
<feature type="domain" description="HIN-200" evidence="6">
    <location>
        <begin position="652"/>
        <end position="850"/>
    </location>
</feature>
<dbReference type="FunFam" id="2.40.50.140:FF:000101">
    <property type="entry name" value="Myeloid cell nuclear differentiation antigen"/>
    <property type="match status" value="3"/>
</dbReference>
<dbReference type="SMART" id="SM01289">
    <property type="entry name" value="PYRIN"/>
    <property type="match status" value="2"/>
</dbReference>
<evidence type="ECO:0000313" key="7">
    <source>
        <dbReference type="Proteomes" id="UP000515126"/>
    </source>
</evidence>
<dbReference type="Gene3D" id="2.40.50.140">
    <property type="entry name" value="Nucleic acid-binding proteins"/>
    <property type="match status" value="6"/>
</dbReference>
<feature type="compositionally biased region" description="Polar residues" evidence="4">
    <location>
        <begin position="954"/>
        <end position="985"/>
    </location>
</feature>
<evidence type="ECO:0000259" key="6">
    <source>
        <dbReference type="PROSITE" id="PS50834"/>
    </source>
</evidence>
<reference evidence="8" key="1">
    <citation type="submission" date="2025-08" db="UniProtKB">
        <authorList>
            <consortium name="RefSeq"/>
        </authorList>
    </citation>
    <scope>IDENTIFICATION</scope>
</reference>
<feature type="domain" description="Pyrin" evidence="5">
    <location>
        <begin position="849"/>
        <end position="936"/>
    </location>
</feature>
<comment type="similarity">
    <text evidence="2">Belongs to the HIN-200 family.</text>
</comment>
<feature type="compositionally biased region" description="Basic and acidic residues" evidence="4">
    <location>
        <begin position="992"/>
        <end position="1010"/>
    </location>
</feature>
<dbReference type="GeneID" id="110289406"/>
<keyword evidence="3" id="KW-0539">Nucleus</keyword>
<sequence length="1453" mass="160886">MAEYKNIVLLEGLENMGDYQFRTVKSLLRKELKLTKKMQEDYDRIQLADWMEDKFPKEAGLDKLIKVCEHIKDLKDLAKKLKTEKAKVQKKKKGKCKTAMKKKRQNELSSSESLFINKESNKSVPSSKKKRKQITKTEGGKKKKLTQEQAQLPETSGANIKKDEDCLQNPHKSPTPPPSSSSNKKNPVVASFLLASRASTSGAETWEQDILRHKQRPPRKGGFKTTFRERIKKKKNRTIRKHSISKTEGPQEKQQLVEFSSTSNFQAVSELLTFEGLSAIYSSRLQSSQKPLEAHLDLKMSPSSPTSPCPNLPVSLSSDSNVHLNSNAHSILFSGAQVPHVPSATGFSNVRVPLMPSETVFSSSSAPQISQTTVPSSIRDLYLPRPATFNSTEAPHKQAIASRNVQTTRVPSAKLTSKSQLLKLPPPATASSNAQVPHTPATMPRSISVTQVPQTTTSSSIQTLNSATVKASKNVQAPQVSLPIPPNYFLASVAPLSATPNCLTSPGPLLSIATSRAQTTQIEPGKESICVQALHAPSSTVSRSKCTTPLTQGAESSTGKALPLPKVKACTIFQAPRVSSPTASSSIMKSHATSSKTSSSLLDQHATSSTASSSSLLDLKLSPVTASRALSAIPGLSETIHSNPSRAPRRGMVSKKPSREEGHHQGPKQVMVLKVTEPFTYDFEEKKRMLHATVATETEFFRVKVFNTALMSKFISGKIIAISHYFGHSGFLEIHRASCVSDVNVNPTMVISNTLSESAIATPKISYLFSQEKGTFVNGEFVVIMKTERHECICYGIGDDTGKMEVVVYGRLTNVRCEPGSKLRLVCFELTSNEDRCLLRSVRHSYMQMVNEYKRIVLLKGLECINKHHFSLFKSLLARDLSLERDNQEQYTTIQIANMMEEKFKADAGLGKLIEFCEELPALRKRAEILKKERSEVIGETSLEINKQEAGPATPTSTTSHMLASEGGETSTAQAGTSIAQARTSTAKKRKSMGEEETGVKKSKAAKEPDQPPCCEEPTARCQSPILHCSSSASSNIPLAKNQNSQPQNQNIPRGAVLHSEPLTVMMLTATDPFEYESPEPEVKNMFHATVATVSQYFHVKVFNIDLKEKFTKKNFITISNYFESKGILEINEASSVLEAAPDQMIKVPNSIIRNANASPKICDIQKGTSGAVFYGVFTLHKKTVNRKNTIYEIKDGSGSIEVVGNGKWHNINCKEGDKLHLFCFHLKRENNQPKLVSGNHSFIKTSKRGTVPKEPAKEEDHHQGPKQVMVLKVTEPFTYDLKEDKRMFHATVATETEFFRVKVFDTALKSKFIPRSIIAISDYFGCNGFLEIYRASCVSDVNVNPTMVISNTLRQRANATPKISFLFSQARGTFVSGEYLVIKKTERNKFIYYGIEDETGRMEVVVYGRLTNVRCEPGSKLRLVCFELTSTEDGWQLRSVRHSYMQVINARR</sequence>
<dbReference type="SUPFAM" id="SSF47986">
    <property type="entry name" value="DEATH domain"/>
    <property type="match status" value="1"/>
</dbReference>
<dbReference type="GO" id="GO:0005730">
    <property type="term" value="C:nucleolus"/>
    <property type="evidence" value="ECO:0007669"/>
    <property type="project" value="TreeGrafter"/>
</dbReference>
<comment type="subcellular location">
    <subcellularLocation>
        <location evidence="1">Nucleus</location>
    </subcellularLocation>
</comment>
<dbReference type="SUPFAM" id="SSF159141">
    <property type="entry name" value="HIN-2000 domain-like"/>
    <property type="match status" value="6"/>
</dbReference>
<feature type="region of interest" description="Disordered" evidence="4">
    <location>
        <begin position="88"/>
        <end position="186"/>
    </location>
</feature>
<feature type="compositionally biased region" description="Basic residues" evidence="4">
    <location>
        <begin position="213"/>
        <end position="222"/>
    </location>
</feature>
<evidence type="ECO:0000256" key="4">
    <source>
        <dbReference type="SAM" id="MobiDB-lite"/>
    </source>
</evidence>
<gene>
    <name evidence="8" type="primary">LOC110289406</name>
</gene>
<feature type="compositionally biased region" description="Low complexity" evidence="4">
    <location>
        <begin position="589"/>
        <end position="600"/>
    </location>
</feature>
<dbReference type="GO" id="GO:0003690">
    <property type="term" value="F:double-stranded DNA binding"/>
    <property type="evidence" value="ECO:0007669"/>
    <property type="project" value="TreeGrafter"/>
</dbReference>
<feature type="region of interest" description="Disordered" evidence="4">
    <location>
        <begin position="541"/>
        <end position="560"/>
    </location>
</feature>
<feature type="compositionally biased region" description="Basic residues" evidence="4">
    <location>
        <begin position="230"/>
        <end position="244"/>
    </location>
</feature>
<evidence type="ECO:0000256" key="3">
    <source>
        <dbReference type="ARBA" id="ARBA00023242"/>
    </source>
</evidence>
<dbReference type="GO" id="GO:0005829">
    <property type="term" value="C:cytosol"/>
    <property type="evidence" value="ECO:0007669"/>
    <property type="project" value="TreeGrafter"/>
</dbReference>